<gene>
    <name evidence="1" type="ORF">N0B51_09595</name>
</gene>
<accession>A0A9X2W1X2</accession>
<proteinExistence type="predicted"/>
<name>A0A9X2W1X2_9SPHN</name>
<dbReference type="AlphaFoldDB" id="A0A9X2W1X2"/>
<dbReference type="RefSeq" id="WP_259962110.1">
    <property type="nucleotide sequence ID" value="NZ_JAOAMV010000004.1"/>
</dbReference>
<dbReference type="Proteomes" id="UP001142648">
    <property type="component" value="Unassembled WGS sequence"/>
</dbReference>
<sequence>MDRTEWERALRHFEKVTADAERYDREVWLPLSDKLNRIEDAAGLDRARFGFWDRRKAFMDVNPKLYHDYSVVSDEVDRRGDAVADALGVAMDTPAPDLAALRWKLEQLREGDGDLSPWTAGFVRQTFEDVERLLPPPS</sequence>
<protein>
    <submittedName>
        <fullName evidence="1">Uncharacterized protein</fullName>
    </submittedName>
</protein>
<reference evidence="1" key="1">
    <citation type="submission" date="2022-09" db="EMBL/GenBank/DDBJ databases">
        <title>The genome sequence of Tsuneonella sp. YG55.</title>
        <authorList>
            <person name="Liu Y."/>
        </authorList>
    </citation>
    <scope>NUCLEOTIDE SEQUENCE</scope>
    <source>
        <strain evidence="1">YG55</strain>
    </source>
</reference>
<organism evidence="1 2">
    <name type="scientific">Tsuneonella litorea</name>
    <dbReference type="NCBI Taxonomy" id="2976475"/>
    <lineage>
        <taxon>Bacteria</taxon>
        <taxon>Pseudomonadati</taxon>
        <taxon>Pseudomonadota</taxon>
        <taxon>Alphaproteobacteria</taxon>
        <taxon>Sphingomonadales</taxon>
        <taxon>Erythrobacteraceae</taxon>
        <taxon>Tsuneonella</taxon>
    </lineage>
</organism>
<comment type="caution">
    <text evidence="1">The sequence shown here is derived from an EMBL/GenBank/DDBJ whole genome shotgun (WGS) entry which is preliminary data.</text>
</comment>
<evidence type="ECO:0000313" key="2">
    <source>
        <dbReference type="Proteomes" id="UP001142648"/>
    </source>
</evidence>
<evidence type="ECO:0000313" key="1">
    <source>
        <dbReference type="EMBL" id="MCT2559237.1"/>
    </source>
</evidence>
<keyword evidence="2" id="KW-1185">Reference proteome</keyword>
<dbReference type="EMBL" id="JAOAMV010000004">
    <property type="protein sequence ID" value="MCT2559237.1"/>
    <property type="molecule type" value="Genomic_DNA"/>
</dbReference>